<keyword evidence="2" id="KW-1185">Reference proteome</keyword>
<dbReference type="Proteomes" id="UP001139157">
    <property type="component" value="Unassembled WGS sequence"/>
</dbReference>
<proteinExistence type="predicted"/>
<evidence type="ECO:0000313" key="1">
    <source>
        <dbReference type="EMBL" id="MCM6774939.1"/>
    </source>
</evidence>
<dbReference type="AlphaFoldDB" id="A0A9X2IXS4"/>
<evidence type="ECO:0000313" key="2">
    <source>
        <dbReference type="Proteomes" id="UP001139157"/>
    </source>
</evidence>
<dbReference type="RefSeq" id="WP_251912853.1">
    <property type="nucleotide sequence ID" value="NZ_JAMRXG010000006.1"/>
</dbReference>
<sequence>MNIFSDVHLGVRTDGRLGVRYDQPRPGHEQHFGGVSLELSDGAIFALFRTPEDAKRLGRELYDRAVRWEQDLNGDAAADGAETDVRYPDPDLLREQAIASAQGAL</sequence>
<comment type="caution">
    <text evidence="1">The sequence shown here is derived from an EMBL/GenBank/DDBJ whole genome shotgun (WGS) entry which is preliminary data.</text>
</comment>
<accession>A0A9X2IXS4</accession>
<gene>
    <name evidence="1" type="ORF">NDR86_15800</name>
</gene>
<protein>
    <submittedName>
        <fullName evidence="1">Uncharacterized protein</fullName>
    </submittedName>
</protein>
<dbReference type="EMBL" id="JAMRXG010000006">
    <property type="protein sequence ID" value="MCM6774939.1"/>
    <property type="molecule type" value="Genomic_DNA"/>
</dbReference>
<name>A0A9X2IXS4_9NOCA</name>
<organism evidence="1 2">
    <name type="scientific">Nocardia pulmonis</name>
    <dbReference type="NCBI Taxonomy" id="2951408"/>
    <lineage>
        <taxon>Bacteria</taxon>
        <taxon>Bacillati</taxon>
        <taxon>Actinomycetota</taxon>
        <taxon>Actinomycetes</taxon>
        <taxon>Mycobacteriales</taxon>
        <taxon>Nocardiaceae</taxon>
        <taxon>Nocardia</taxon>
    </lineage>
</organism>
<reference evidence="1" key="1">
    <citation type="submission" date="2022-06" db="EMBL/GenBank/DDBJ databases">
        <title>Novel species in genus nocardia.</title>
        <authorList>
            <person name="Li F."/>
        </authorList>
    </citation>
    <scope>NUCLEOTIDE SEQUENCE</scope>
    <source>
        <strain evidence="1">CDC141</strain>
    </source>
</reference>